<organism evidence="1 2">
    <name type="scientific">Boeremia exigua</name>
    <dbReference type="NCBI Taxonomy" id="749465"/>
    <lineage>
        <taxon>Eukaryota</taxon>
        <taxon>Fungi</taxon>
        <taxon>Dikarya</taxon>
        <taxon>Ascomycota</taxon>
        <taxon>Pezizomycotina</taxon>
        <taxon>Dothideomycetes</taxon>
        <taxon>Pleosporomycetidae</taxon>
        <taxon>Pleosporales</taxon>
        <taxon>Pleosporineae</taxon>
        <taxon>Didymellaceae</taxon>
        <taxon>Boeremia</taxon>
    </lineage>
</organism>
<gene>
    <name evidence="1" type="ORF">OPT61_g2046</name>
</gene>
<evidence type="ECO:0000313" key="2">
    <source>
        <dbReference type="Proteomes" id="UP001153331"/>
    </source>
</evidence>
<dbReference type="Proteomes" id="UP001153331">
    <property type="component" value="Unassembled WGS sequence"/>
</dbReference>
<name>A0ACC2IMX4_9PLEO</name>
<reference evidence="1" key="1">
    <citation type="submission" date="2022-11" db="EMBL/GenBank/DDBJ databases">
        <title>Genome Sequence of Boeremia exigua.</title>
        <authorList>
            <person name="Buettner E."/>
        </authorList>
    </citation>
    <scope>NUCLEOTIDE SEQUENCE</scope>
    <source>
        <strain evidence="1">CU02</strain>
    </source>
</reference>
<comment type="caution">
    <text evidence="1">The sequence shown here is derived from an EMBL/GenBank/DDBJ whole genome shotgun (WGS) entry which is preliminary data.</text>
</comment>
<keyword evidence="2" id="KW-1185">Reference proteome</keyword>
<dbReference type="EMBL" id="JAPHNI010000089">
    <property type="protein sequence ID" value="KAJ8116553.1"/>
    <property type="molecule type" value="Genomic_DNA"/>
</dbReference>
<evidence type="ECO:0000313" key="1">
    <source>
        <dbReference type="EMBL" id="KAJ8116553.1"/>
    </source>
</evidence>
<protein>
    <submittedName>
        <fullName evidence="1">Uncharacterized protein</fullName>
    </submittedName>
</protein>
<accession>A0ACC2IMX4</accession>
<sequence>MTRREPGATMLALADTGLLRLVDELLLNVLDFVTSLEDLRNFAATCMRLQGLAEPFIYRSLLVLSGTHARNVAMALDKRDERADFIQELSIRHKNTDKEGIEDLNHWITHMSKLRHLTIESPCPNNTEWRRGEAFDGWSRIDYSNLMASAVFPREGLPFALPMLQSFTLHAHGPDDRKFDFDNRLASVFYHPTLRNITISCLNIENRDMESAIKSFGKERKSTPLRSLTFIECNIDMDTLFTILSMPKALKELSIGERLHVFEGARPSMNAGERTSSDRFLPALQQQAASLEKLTHVGGSLPYILRRVTDEDGAAKMRSFTELQHLELGFESHLYYYLRDNGFPPRLKYLKMLDNAISNNYSQQPDALTRTIFRSTTSLVTQCFPSSVSEDFTLHIHYSHTYAFRLEEAEEWVSTLFLSRPIIYRIADALHERKGRLLVSRDIFPSGGAFIPPFMYGEELPIEKMLYNSDDYFTFNGKDYRILDDERFQAKVERDLVVCPQCKAHRVRTHKTQTISRALSSSHRSRRLSLGVQPHDDNLPPYALPVLRDSDQPFEFDISLYARPYKLRFFDTKSPENYTLLRPQFVILCYDISSRGSLESLTTTWLPIVNGNFNYDENLPVMVLGLKRDLRKQWTLLEVGEDKKGRGPSVMPHEGVQAAQRMLCDHYAECSALTGELCREVLQDIAKTCAKTTTEDGAKGGGVLSECVVM</sequence>
<proteinExistence type="predicted"/>